<dbReference type="Proteomes" id="UP000528555">
    <property type="component" value="Unassembled WGS sequence"/>
</dbReference>
<evidence type="ECO:0000313" key="7">
    <source>
        <dbReference type="EMBL" id="NSK14846.1"/>
    </source>
</evidence>
<feature type="transmembrane region" description="Helical" evidence="5">
    <location>
        <begin position="7"/>
        <end position="29"/>
    </location>
</feature>
<keyword evidence="2 5" id="KW-0812">Transmembrane</keyword>
<dbReference type="Gene3D" id="2.40.50.140">
    <property type="entry name" value="Nucleic acid-binding proteins"/>
    <property type="match status" value="1"/>
</dbReference>
<evidence type="ECO:0000313" key="9">
    <source>
        <dbReference type="Proteomes" id="UP000528555"/>
    </source>
</evidence>
<evidence type="ECO:0000313" key="10">
    <source>
        <dbReference type="Proteomes" id="UP000701680"/>
    </source>
</evidence>
<dbReference type="InterPro" id="IPR052165">
    <property type="entry name" value="Membrane_assoc_protease"/>
</dbReference>
<dbReference type="GO" id="GO:0005886">
    <property type="term" value="C:plasma membrane"/>
    <property type="evidence" value="ECO:0007669"/>
    <property type="project" value="TreeGrafter"/>
</dbReference>
<dbReference type="Proteomes" id="UP000701680">
    <property type="component" value="Unassembled WGS sequence"/>
</dbReference>
<feature type="domain" description="NfeD-like C-terminal" evidence="6">
    <location>
        <begin position="80"/>
        <end position="140"/>
    </location>
</feature>
<sequence length="147" mass="16129">MQTIYWLAIFVILLIIEIVTMGLTTIWFAGGALAAMAAGLIGFGTGIQILVFLVVSVLLLVLTRPIAVKYFNQERQKTNAESLIGQQALVLEDIDTLQAAGLVEVRGQEWSAKTDEPNGKIAKNKVVVIEGIQGVKLIVREKEERHE</sequence>
<proteinExistence type="predicted"/>
<dbReference type="OrthoDB" id="5054at2"/>
<evidence type="ECO:0000256" key="4">
    <source>
        <dbReference type="ARBA" id="ARBA00023136"/>
    </source>
</evidence>
<evidence type="ECO:0000256" key="5">
    <source>
        <dbReference type="SAM" id="Phobius"/>
    </source>
</evidence>
<keyword evidence="4 5" id="KW-0472">Membrane</keyword>
<dbReference type="Pfam" id="PF01957">
    <property type="entry name" value="NfeD"/>
    <property type="match status" value="1"/>
</dbReference>
<dbReference type="EMBL" id="JAAIUO010000005">
    <property type="protein sequence ID" value="NSK14846.1"/>
    <property type="molecule type" value="Genomic_DNA"/>
</dbReference>
<gene>
    <name evidence="8" type="ORF">G5A66_08170</name>
    <name evidence="7" type="ORF">G5A75_08190</name>
</gene>
<feature type="transmembrane region" description="Helical" evidence="5">
    <location>
        <begin position="35"/>
        <end position="62"/>
    </location>
</feature>
<accession>A0A850HJS7</accession>
<organism evidence="8 9">
    <name type="scientific">Dorea phocaeensis</name>
    <dbReference type="NCBI Taxonomy" id="2040291"/>
    <lineage>
        <taxon>Bacteria</taxon>
        <taxon>Bacillati</taxon>
        <taxon>Bacillota</taxon>
        <taxon>Clostridia</taxon>
        <taxon>Lachnospirales</taxon>
        <taxon>Lachnospiraceae</taxon>
        <taxon>Dorea</taxon>
    </lineage>
</organism>
<dbReference type="EMBL" id="JAAITX010000005">
    <property type="protein sequence ID" value="NVH58620.1"/>
    <property type="molecule type" value="Genomic_DNA"/>
</dbReference>
<evidence type="ECO:0000256" key="3">
    <source>
        <dbReference type="ARBA" id="ARBA00022989"/>
    </source>
</evidence>
<dbReference type="PANTHER" id="PTHR33507:SF3">
    <property type="entry name" value="INNER MEMBRANE PROTEIN YBBJ"/>
    <property type="match status" value="1"/>
</dbReference>
<evidence type="ECO:0000259" key="6">
    <source>
        <dbReference type="Pfam" id="PF01957"/>
    </source>
</evidence>
<dbReference type="RefSeq" id="WP_101695162.1">
    <property type="nucleotide sequence ID" value="NZ_JAAITX010000005.1"/>
</dbReference>
<reference evidence="8" key="2">
    <citation type="submission" date="2020-02" db="EMBL/GenBank/DDBJ databases">
        <authorList>
            <person name="Littmann E."/>
            <person name="Sorbara M."/>
        </authorList>
    </citation>
    <scope>NUCLEOTIDE SEQUENCE</scope>
    <source>
        <strain evidence="8">MSK.17.11</strain>
        <strain evidence="7">MSK.17.38</strain>
    </source>
</reference>
<evidence type="ECO:0000256" key="2">
    <source>
        <dbReference type="ARBA" id="ARBA00022692"/>
    </source>
</evidence>
<keyword evidence="3 5" id="KW-1133">Transmembrane helix</keyword>
<dbReference type="InterPro" id="IPR002810">
    <property type="entry name" value="NfeD-like_C"/>
</dbReference>
<protein>
    <submittedName>
        <fullName evidence="8">NfeD family protein</fullName>
    </submittedName>
</protein>
<evidence type="ECO:0000313" key="8">
    <source>
        <dbReference type="EMBL" id="NVH58620.1"/>
    </source>
</evidence>
<dbReference type="SUPFAM" id="SSF141322">
    <property type="entry name" value="NfeD domain-like"/>
    <property type="match status" value="1"/>
</dbReference>
<keyword evidence="9" id="KW-1185">Reference proteome</keyword>
<name>A0A850HJS7_9FIRM</name>
<comment type="subcellular location">
    <subcellularLocation>
        <location evidence="1">Membrane</location>
        <topology evidence="1">Multi-pass membrane protein</topology>
    </subcellularLocation>
</comment>
<dbReference type="PANTHER" id="PTHR33507">
    <property type="entry name" value="INNER MEMBRANE PROTEIN YBBJ"/>
    <property type="match status" value="1"/>
</dbReference>
<dbReference type="InterPro" id="IPR012340">
    <property type="entry name" value="NA-bd_OB-fold"/>
</dbReference>
<dbReference type="AlphaFoldDB" id="A0A850HJS7"/>
<reference evidence="9 10" key="1">
    <citation type="journal article" date="2020" name="Cell Host Microbe">
        <title>Functional and Genomic Variation between Human-Derived Isolates of Lachnospiraceae Reveals Inter- and Intra-Species Diversity.</title>
        <authorList>
            <person name="Sorbara M.T."/>
            <person name="Littmann E.R."/>
            <person name="Fontana E."/>
            <person name="Moody T.U."/>
            <person name="Kohout C.E."/>
            <person name="Gjonbalaj M."/>
            <person name="Eaton V."/>
            <person name="Seok R."/>
            <person name="Leiner I.M."/>
            <person name="Pamer E.G."/>
        </authorList>
    </citation>
    <scope>NUCLEOTIDE SEQUENCE [LARGE SCALE GENOMIC DNA]</scope>
    <source>
        <strain evidence="8 9">MSK.17.11</strain>
        <strain evidence="7 10">MSK.17.38</strain>
    </source>
</reference>
<comment type="caution">
    <text evidence="8">The sequence shown here is derived from an EMBL/GenBank/DDBJ whole genome shotgun (WGS) entry which is preliminary data.</text>
</comment>
<evidence type="ECO:0000256" key="1">
    <source>
        <dbReference type="ARBA" id="ARBA00004141"/>
    </source>
</evidence>